<dbReference type="PANTHER" id="PTHR43169:SF2">
    <property type="entry name" value="NAD_GMP SYNTHASE DOMAIN-CONTAINING PROTEIN"/>
    <property type="match status" value="1"/>
</dbReference>
<dbReference type="Proteomes" id="UP001172142">
    <property type="component" value="Unassembled WGS sequence"/>
</dbReference>
<protein>
    <submittedName>
        <fullName evidence="2">ATP-dependent sacrificial sulfur transferase LarE</fullName>
    </submittedName>
</protein>
<evidence type="ECO:0000259" key="1">
    <source>
        <dbReference type="Pfam" id="PF02540"/>
    </source>
</evidence>
<dbReference type="SUPFAM" id="SSF52402">
    <property type="entry name" value="Adenine nucleotide alpha hydrolases-like"/>
    <property type="match status" value="1"/>
</dbReference>
<dbReference type="EMBL" id="JAUJWU010000001">
    <property type="protein sequence ID" value="MDN7245212.1"/>
    <property type="molecule type" value="Genomic_DNA"/>
</dbReference>
<dbReference type="InterPro" id="IPR005232">
    <property type="entry name" value="LarE"/>
</dbReference>
<evidence type="ECO:0000313" key="3">
    <source>
        <dbReference type="Proteomes" id="UP001172142"/>
    </source>
</evidence>
<dbReference type="Gene3D" id="3.40.50.620">
    <property type="entry name" value="HUPs"/>
    <property type="match status" value="1"/>
</dbReference>
<feature type="domain" description="NAD/GMP synthase" evidence="1">
    <location>
        <begin position="17"/>
        <end position="84"/>
    </location>
</feature>
<gene>
    <name evidence="2" type="primary">larE</name>
    <name evidence="2" type="ORF">QWY13_06840</name>
</gene>
<dbReference type="PIRSF" id="PIRSF006661">
    <property type="entry name" value="PP-lp_UCP006661"/>
    <property type="match status" value="1"/>
</dbReference>
<dbReference type="InterPro" id="IPR022310">
    <property type="entry name" value="NAD/GMP_synthase"/>
</dbReference>
<dbReference type="Pfam" id="PF02540">
    <property type="entry name" value="NAD_synthase"/>
    <property type="match status" value="1"/>
</dbReference>
<sequence>MTATTEKNNRLGEILKGMNRVIVAFSGGVDSTLVLKRAQQELGSNNVLAVVVASELFRKEEFEGAVKLAKELGANVLETEIRELEDEGVAANTPDSWYFSKKLLYGQLNRLAKELGYDWVLDGMIMDDLDDFRPGLRARTEAGARSVLQEADLYKREVRELSKALELPVWDKPASCSLSSRIPYGERLDKEKIRQVDEAEKFIAKLGVDMVRVRHHGNTARIEVAPEKMAELLEHRERVLLKLTALGFQYISVDLRGYRTGSMNEVLSEEDMEDKAN</sequence>
<dbReference type="PANTHER" id="PTHR43169">
    <property type="entry name" value="EXSB FAMILY PROTEIN"/>
    <property type="match status" value="1"/>
</dbReference>
<name>A0ABT8NC00_9BACL</name>
<dbReference type="InterPro" id="IPR052188">
    <property type="entry name" value="Ni-pincer_cofactor_biosynth"/>
</dbReference>
<accession>A0ABT8NC00</accession>
<dbReference type="GO" id="GO:0016740">
    <property type="term" value="F:transferase activity"/>
    <property type="evidence" value="ECO:0007669"/>
    <property type="project" value="UniProtKB-KW"/>
</dbReference>
<dbReference type="InterPro" id="IPR014729">
    <property type="entry name" value="Rossmann-like_a/b/a_fold"/>
</dbReference>
<proteinExistence type="predicted"/>
<dbReference type="NCBIfam" id="TIGR00268">
    <property type="entry name" value="ATP-dependent sacrificial sulfur transferase LarE"/>
    <property type="match status" value="1"/>
</dbReference>
<reference evidence="2 3" key="1">
    <citation type="submission" date="2023-07" db="EMBL/GenBank/DDBJ databases">
        <title>Novel species in genus Planococcus.</title>
        <authorList>
            <person name="Ning S."/>
        </authorList>
    </citation>
    <scope>NUCLEOTIDE SEQUENCE [LARGE SCALE GENOMIC DNA]</scope>
    <source>
        <strain evidence="2 3">N017</strain>
    </source>
</reference>
<keyword evidence="3" id="KW-1185">Reference proteome</keyword>
<organism evidence="2 3">
    <name type="scientific">Planococcus shenhongbingii</name>
    <dbReference type="NCBI Taxonomy" id="3058398"/>
    <lineage>
        <taxon>Bacteria</taxon>
        <taxon>Bacillati</taxon>
        <taxon>Bacillota</taxon>
        <taxon>Bacilli</taxon>
        <taxon>Bacillales</taxon>
        <taxon>Caryophanaceae</taxon>
        <taxon>Planococcus</taxon>
    </lineage>
</organism>
<evidence type="ECO:0000313" key="2">
    <source>
        <dbReference type="EMBL" id="MDN7245212.1"/>
    </source>
</evidence>
<dbReference type="CDD" id="cd01990">
    <property type="entry name" value="LarE-like"/>
    <property type="match status" value="1"/>
</dbReference>
<keyword evidence="2" id="KW-0808">Transferase</keyword>
<dbReference type="RefSeq" id="WP_301855739.1">
    <property type="nucleotide sequence ID" value="NZ_JAUJWU010000001.1"/>
</dbReference>
<comment type="caution">
    <text evidence="2">The sequence shown here is derived from an EMBL/GenBank/DDBJ whole genome shotgun (WGS) entry which is preliminary data.</text>
</comment>